<evidence type="ECO:0000256" key="1">
    <source>
        <dbReference type="SAM" id="MobiDB-lite"/>
    </source>
</evidence>
<protein>
    <submittedName>
        <fullName evidence="2">Uncharacterized protein</fullName>
    </submittedName>
</protein>
<reference evidence="2" key="1">
    <citation type="journal article" date="2021" name="Sci. Rep.">
        <title>Diploid genomic architecture of Nitzschia inconspicua, an elite biomass production diatom.</title>
        <authorList>
            <person name="Oliver A."/>
            <person name="Podell S."/>
            <person name="Pinowska A."/>
            <person name="Traller J.C."/>
            <person name="Smith S.R."/>
            <person name="McClure R."/>
            <person name="Beliaev A."/>
            <person name="Bohutskyi P."/>
            <person name="Hill E.A."/>
            <person name="Rabines A."/>
            <person name="Zheng H."/>
            <person name="Allen L.Z."/>
            <person name="Kuo A."/>
            <person name="Grigoriev I.V."/>
            <person name="Allen A.E."/>
            <person name="Hazlebeck D."/>
            <person name="Allen E.E."/>
        </authorList>
    </citation>
    <scope>NUCLEOTIDE SEQUENCE</scope>
    <source>
        <strain evidence="2">Hildebrandi</strain>
    </source>
</reference>
<gene>
    <name evidence="2" type="ORF">IV203_014728</name>
</gene>
<feature type="compositionally biased region" description="Basic and acidic residues" evidence="1">
    <location>
        <begin position="38"/>
        <end position="47"/>
    </location>
</feature>
<name>A0A9K3LCF1_9STRA</name>
<reference evidence="2" key="2">
    <citation type="submission" date="2021-04" db="EMBL/GenBank/DDBJ databases">
        <authorList>
            <person name="Podell S."/>
        </authorList>
    </citation>
    <scope>NUCLEOTIDE SEQUENCE</scope>
    <source>
        <strain evidence="2">Hildebrandi</strain>
    </source>
</reference>
<proteinExistence type="predicted"/>
<feature type="region of interest" description="Disordered" evidence="1">
    <location>
        <begin position="26"/>
        <end position="47"/>
    </location>
</feature>
<dbReference type="OrthoDB" id="48877at2759"/>
<dbReference type="AlphaFoldDB" id="A0A9K3LCF1"/>
<comment type="caution">
    <text evidence="2">The sequence shown here is derived from an EMBL/GenBank/DDBJ whole genome shotgun (WGS) entry which is preliminary data.</text>
</comment>
<dbReference type="EMBL" id="JAGRRH010000014">
    <property type="protein sequence ID" value="KAG7358141.1"/>
    <property type="molecule type" value="Genomic_DNA"/>
</dbReference>
<sequence length="105" mass="11622">MGVFGCAAVAKNANKKAVVPDESVKATGLRHGSSTMEEETRTGEERDADAGISLAEKALKRRRHVSTTTLKSAFMDLHCIVPTSNMCERKQNFLGYGRYKPYRDK</sequence>
<accession>A0A9K3LCF1</accession>
<evidence type="ECO:0000313" key="2">
    <source>
        <dbReference type="EMBL" id="KAG7358141.1"/>
    </source>
</evidence>
<organism evidence="2 3">
    <name type="scientific">Nitzschia inconspicua</name>
    <dbReference type="NCBI Taxonomy" id="303405"/>
    <lineage>
        <taxon>Eukaryota</taxon>
        <taxon>Sar</taxon>
        <taxon>Stramenopiles</taxon>
        <taxon>Ochrophyta</taxon>
        <taxon>Bacillariophyta</taxon>
        <taxon>Bacillariophyceae</taxon>
        <taxon>Bacillariophycidae</taxon>
        <taxon>Bacillariales</taxon>
        <taxon>Bacillariaceae</taxon>
        <taxon>Nitzschia</taxon>
    </lineage>
</organism>
<dbReference type="Proteomes" id="UP000693970">
    <property type="component" value="Unassembled WGS sequence"/>
</dbReference>
<keyword evidence="3" id="KW-1185">Reference proteome</keyword>
<evidence type="ECO:0000313" key="3">
    <source>
        <dbReference type="Proteomes" id="UP000693970"/>
    </source>
</evidence>